<name>A0A1C7EJN9_9BACL</name>
<reference evidence="3" key="1">
    <citation type="submission" date="2016-10" db="EMBL/GenBank/DDBJ databases">
        <authorList>
            <person name="See-Too W.S."/>
        </authorList>
    </citation>
    <scope>NUCLEOTIDE SEQUENCE</scope>
    <source>
        <strain evidence="3">DSM 22276</strain>
    </source>
</reference>
<feature type="domain" description="SMODS and SLOG-associating 2TM effector" evidence="2">
    <location>
        <begin position="9"/>
        <end position="186"/>
    </location>
</feature>
<dbReference type="InterPro" id="IPR041115">
    <property type="entry name" value="SLATT_5"/>
</dbReference>
<dbReference type="EMBL" id="CP016543">
    <property type="protein sequence ID" value="ANU24194.1"/>
    <property type="molecule type" value="Genomic_DNA"/>
</dbReference>
<dbReference type="Pfam" id="PF18160">
    <property type="entry name" value="SLATT_5"/>
    <property type="match status" value="1"/>
</dbReference>
<dbReference type="RefSeq" id="WP_065527160.1">
    <property type="nucleotide sequence ID" value="NZ_CP016543.2"/>
</dbReference>
<feature type="transmembrane region" description="Helical" evidence="1">
    <location>
        <begin position="167"/>
        <end position="189"/>
    </location>
</feature>
<keyword evidence="4" id="KW-1185">Reference proteome</keyword>
<protein>
    <recommendedName>
        <fullName evidence="2">SMODS and SLOG-associating 2TM effector domain-containing protein</fullName>
    </recommendedName>
</protein>
<evidence type="ECO:0000313" key="3">
    <source>
        <dbReference type="EMBL" id="ANU24194.1"/>
    </source>
</evidence>
<organism evidence="3 4">
    <name type="scientific">Planococcus donghaensis</name>
    <dbReference type="NCBI Taxonomy" id="414778"/>
    <lineage>
        <taxon>Bacteria</taxon>
        <taxon>Bacillati</taxon>
        <taxon>Bacillota</taxon>
        <taxon>Bacilli</taxon>
        <taxon>Bacillales</taxon>
        <taxon>Caryophanaceae</taxon>
        <taxon>Planococcus</taxon>
    </lineage>
</organism>
<evidence type="ECO:0000313" key="4">
    <source>
        <dbReference type="Proteomes" id="UP000092495"/>
    </source>
</evidence>
<keyword evidence="1" id="KW-1133">Transmembrane helix</keyword>
<dbReference type="Proteomes" id="UP000092495">
    <property type="component" value="Chromosome"/>
</dbReference>
<dbReference type="NCBIfam" id="NF033631">
    <property type="entry name" value="SLATT_5"/>
    <property type="match status" value="1"/>
</dbReference>
<evidence type="ECO:0000256" key="1">
    <source>
        <dbReference type="SAM" id="Phobius"/>
    </source>
</evidence>
<evidence type="ECO:0000259" key="2">
    <source>
        <dbReference type="Pfam" id="PF18160"/>
    </source>
</evidence>
<dbReference type="AlphaFoldDB" id="A0A1C7EJN9"/>
<dbReference type="OrthoDB" id="2970514at2"/>
<accession>A0A1C7EJN9</accession>
<keyword evidence="1" id="KW-0472">Membrane</keyword>
<feature type="transmembrane region" description="Helical" evidence="1">
    <location>
        <begin position="39"/>
        <end position="57"/>
    </location>
</feature>
<gene>
    <name evidence="3" type="ORF">BCM40_12900</name>
</gene>
<feature type="transmembrane region" description="Helical" evidence="1">
    <location>
        <begin position="63"/>
        <end position="80"/>
    </location>
</feature>
<keyword evidence="1" id="KW-0812">Transmembrane</keyword>
<dbReference type="KEGG" id="pdg:BCM40_12900"/>
<proteinExistence type="predicted"/>
<sequence>MDNLNNDIIKYRDNRVWQTKKIRMNAEERMKNNSSFNNFVLNYYTFWLLTASIFQLVDSNTSQEIYVLIASIAVFGFAIYSSTADYKGKALQYKDSYTQLAHIENDLDNLLLRESISKEEKAKEFFLIKQRYISELGKHDNQTKKDYILFNKNEEKTGKSTSAYKRVIFYINLYKGVIVIFPILIFSILQLGVL</sequence>